<proteinExistence type="predicted"/>
<gene>
    <name evidence="1" type="ORF">K8V70_07770</name>
</gene>
<comment type="caution">
    <text evidence="1">The sequence shown here is derived from an EMBL/GenBank/DDBJ whole genome shotgun (WGS) entry which is preliminary data.</text>
</comment>
<sequence length="537" mass="59824">MPVTLQSFAVLLSRPGDANGDAEVAAGAIEAVNRQHSRSTGIHFHLLDWKKDSYADSGAEPQQLLNRQIVDDADIVLAIFRERMGTPTQRFDSGTEEEIVLALEAHKPVHIYFWQPPQDYEPADASQYERIESFKARIADRVMYVTYATEQELRDRVTHDFTKRMYELEDEKPVRKPALGLAAIGADGKLWSSPIPQLTALGGIYNPNAITRSITTAFDEAAAIELPKPASEMPSHTDGAASFASALTTVKLQIPTSLASGSLLGSYEKVELSDRDRNLASEVLGELGIEVPDRLFDLGGLHYNKFLAASLYSGDGIEGTDDEKAKYRALQRLIGACRSHREYKRFLSAMRDLVGLPLVVENNGNALATHVVVELLLPQSLRVPIERIPMPDNAFINRELDDGSAIAAFARLPFEIKESHVYRSYEDSHNRLEHGSSIPPLHTRNPGMYPYGRSALDRDDYYEEIEYCFEECSFKPVPDEDAVAVLVEFDRVQQNAAYAYPVILPLRKAPTASLRYRINADELDEPIIGEIEFAAAE</sequence>
<dbReference type="AlphaFoldDB" id="A0A921IWV1"/>
<organism evidence="1 2">
    <name type="scientific">Enorma phocaeensis</name>
    <dbReference type="NCBI Taxonomy" id="1871019"/>
    <lineage>
        <taxon>Bacteria</taxon>
        <taxon>Bacillati</taxon>
        <taxon>Actinomycetota</taxon>
        <taxon>Coriobacteriia</taxon>
        <taxon>Coriobacteriales</taxon>
        <taxon>Coriobacteriaceae</taxon>
        <taxon>Enorma</taxon>
    </lineage>
</organism>
<reference evidence="1" key="2">
    <citation type="submission" date="2021-09" db="EMBL/GenBank/DDBJ databases">
        <authorList>
            <person name="Gilroy R."/>
        </authorList>
    </citation>
    <scope>NUCLEOTIDE SEQUENCE</scope>
    <source>
        <strain evidence="1">ChiHjej13B12-9602</strain>
    </source>
</reference>
<name>A0A921IWV1_9ACTN</name>
<evidence type="ECO:0000313" key="2">
    <source>
        <dbReference type="Proteomes" id="UP000753256"/>
    </source>
</evidence>
<dbReference type="EMBL" id="DYUZ01000029">
    <property type="protein sequence ID" value="HJG37739.1"/>
    <property type="molecule type" value="Genomic_DNA"/>
</dbReference>
<reference evidence="1" key="1">
    <citation type="journal article" date="2021" name="PeerJ">
        <title>Extensive microbial diversity within the chicken gut microbiome revealed by metagenomics and culture.</title>
        <authorList>
            <person name="Gilroy R."/>
            <person name="Ravi A."/>
            <person name="Getino M."/>
            <person name="Pursley I."/>
            <person name="Horton D.L."/>
            <person name="Alikhan N.F."/>
            <person name="Baker D."/>
            <person name="Gharbi K."/>
            <person name="Hall N."/>
            <person name="Watson M."/>
            <person name="Adriaenssens E.M."/>
            <person name="Foster-Nyarko E."/>
            <person name="Jarju S."/>
            <person name="Secka A."/>
            <person name="Antonio M."/>
            <person name="Oren A."/>
            <person name="Chaudhuri R.R."/>
            <person name="La Ragione R."/>
            <person name="Hildebrand F."/>
            <person name="Pallen M.J."/>
        </authorList>
    </citation>
    <scope>NUCLEOTIDE SEQUENCE</scope>
    <source>
        <strain evidence="1">ChiHjej13B12-9602</strain>
    </source>
</reference>
<evidence type="ECO:0000313" key="1">
    <source>
        <dbReference type="EMBL" id="HJG37739.1"/>
    </source>
</evidence>
<protein>
    <recommendedName>
        <fullName evidence="3">DUF4062 domain-containing protein</fullName>
    </recommendedName>
</protein>
<dbReference type="RefSeq" id="WP_273190693.1">
    <property type="nucleotide sequence ID" value="NZ_DYUZ01000029.1"/>
</dbReference>
<evidence type="ECO:0008006" key="3">
    <source>
        <dbReference type="Google" id="ProtNLM"/>
    </source>
</evidence>
<accession>A0A921IWV1</accession>
<dbReference type="Proteomes" id="UP000753256">
    <property type="component" value="Unassembled WGS sequence"/>
</dbReference>